<keyword evidence="5 7" id="KW-0067">ATP-binding</keyword>
<evidence type="ECO:0000256" key="5">
    <source>
        <dbReference type="ARBA" id="ARBA00022840"/>
    </source>
</evidence>
<feature type="compositionally biased region" description="Basic and acidic residues" evidence="8">
    <location>
        <begin position="702"/>
        <end position="714"/>
    </location>
</feature>
<evidence type="ECO:0000256" key="2">
    <source>
        <dbReference type="ARBA" id="ARBA00022454"/>
    </source>
</evidence>
<evidence type="ECO:0000256" key="8">
    <source>
        <dbReference type="SAM" id="MobiDB-lite"/>
    </source>
</evidence>
<dbReference type="GO" id="GO:0000776">
    <property type="term" value="C:kinetochore"/>
    <property type="evidence" value="ECO:0007669"/>
    <property type="project" value="UniProtKB-KW"/>
</dbReference>
<evidence type="ECO:0000256" key="6">
    <source>
        <dbReference type="ARBA" id="ARBA00023328"/>
    </source>
</evidence>
<dbReference type="InterPro" id="IPR017441">
    <property type="entry name" value="Protein_kinase_ATP_BS"/>
</dbReference>
<dbReference type="GO" id="GO:0007094">
    <property type="term" value="P:mitotic spindle assembly checkpoint signaling"/>
    <property type="evidence" value="ECO:0007669"/>
    <property type="project" value="InterPro"/>
</dbReference>
<dbReference type="PANTHER" id="PTHR14030">
    <property type="entry name" value="MITOTIC CHECKPOINT SERINE/THREONINE-PROTEIN KINASE BUB1"/>
    <property type="match status" value="1"/>
</dbReference>
<gene>
    <name evidence="11" type="ORF">DGYR_LOCUS10946</name>
</gene>
<dbReference type="PROSITE" id="PS50011">
    <property type="entry name" value="PROTEIN_KINASE_DOM"/>
    <property type="match status" value="1"/>
</dbReference>
<dbReference type="PROSITE" id="PS00107">
    <property type="entry name" value="PROTEIN_KINASE_ATP"/>
    <property type="match status" value="1"/>
</dbReference>
<reference evidence="11 12" key="1">
    <citation type="submission" date="2020-08" db="EMBL/GenBank/DDBJ databases">
        <authorList>
            <person name="Hejnol A."/>
        </authorList>
    </citation>
    <scope>NUCLEOTIDE SEQUENCE [LARGE SCALE GENOMIC DNA]</scope>
</reference>
<dbReference type="SUPFAM" id="SSF56112">
    <property type="entry name" value="Protein kinase-like (PK-like)"/>
    <property type="match status" value="1"/>
</dbReference>
<dbReference type="Gene3D" id="1.10.510.10">
    <property type="entry name" value="Transferase(Phosphotransferase) domain 1"/>
    <property type="match status" value="1"/>
</dbReference>
<proteinExistence type="predicted"/>
<dbReference type="GO" id="GO:0005634">
    <property type="term" value="C:nucleus"/>
    <property type="evidence" value="ECO:0007669"/>
    <property type="project" value="TreeGrafter"/>
</dbReference>
<evidence type="ECO:0000256" key="1">
    <source>
        <dbReference type="ARBA" id="ARBA00004629"/>
    </source>
</evidence>
<keyword evidence="6" id="KW-0137">Centromere</keyword>
<comment type="subcellular location">
    <subcellularLocation>
        <location evidence="1">Chromosome</location>
        <location evidence="1">Centromere</location>
        <location evidence="1">Kinetochore</location>
    </subcellularLocation>
</comment>
<dbReference type="Pfam" id="PF08311">
    <property type="entry name" value="Mad3_BUB1_I"/>
    <property type="match status" value="1"/>
</dbReference>
<evidence type="ECO:0000256" key="7">
    <source>
        <dbReference type="PROSITE-ProRule" id="PRU10141"/>
    </source>
</evidence>
<keyword evidence="3 7" id="KW-0547">Nucleotide-binding</keyword>
<feature type="region of interest" description="Disordered" evidence="8">
    <location>
        <begin position="36"/>
        <end position="57"/>
    </location>
</feature>
<dbReference type="Pfam" id="PF00069">
    <property type="entry name" value="Pkinase"/>
    <property type="match status" value="1"/>
</dbReference>
<dbReference type="GO" id="GO:0032991">
    <property type="term" value="C:protein-containing complex"/>
    <property type="evidence" value="ECO:0007669"/>
    <property type="project" value="UniProtKB-ARBA"/>
</dbReference>
<dbReference type="SMART" id="SM00777">
    <property type="entry name" value="Mad3_BUB1_I"/>
    <property type="match status" value="1"/>
</dbReference>
<dbReference type="GO" id="GO:0005524">
    <property type="term" value="F:ATP binding"/>
    <property type="evidence" value="ECO:0007669"/>
    <property type="project" value="UniProtKB-UniRule"/>
</dbReference>
<evidence type="ECO:0000259" key="10">
    <source>
        <dbReference type="PROSITE" id="PS51489"/>
    </source>
</evidence>
<protein>
    <submittedName>
        <fullName evidence="11">DgyrCDS11602</fullName>
    </submittedName>
</protein>
<dbReference type="InterPro" id="IPR013212">
    <property type="entry name" value="Mad3/Bub1_I"/>
</dbReference>
<dbReference type="InterPro" id="IPR008271">
    <property type="entry name" value="Ser/Thr_kinase_AS"/>
</dbReference>
<keyword evidence="2" id="KW-0158">Chromosome</keyword>
<feature type="domain" description="BUB1 N-terminal" evidence="10">
    <location>
        <begin position="69"/>
        <end position="218"/>
    </location>
</feature>
<sequence length="1133" mass="129540">MSNDENNGEEEYCWEESKENVQPLRQGRRIEALNSALATPSRNGSLSTVPSTPSTAEKSSILRRQREAFEKQLRLEHEDPLHIWIKYIEWVDQNYPLGDGNIERLLSKAVQKFQDDSAYKNDIRFIKICIRVALKNTDVPSIFLFYNSKAIGKNCAYFYIEWCKYFATQGNWDKAIKICKTGFDVGAEPLEDLIKTIQFLNERKTSVGNDDEESTTESRRAFGELKTVGKKHHATIDRTTDRAAGTYSVHNSTKKTNAAVRIDENGEVEKTPVVPWNSMPKRSDMKENEQQMLKIGGQRVKQKVCKSLTMTDAPRNVDFEVFHDDIPQTVEKPPQSNPPTLNIPVLTEKKKKTLEVASSDVTKPERPEDAKGIIVDWDVLYGGMEEMSFEEYRYLRQENRVKSRIKSLFQSDGRKISVNYELLYDGCFERCIEEWRLEFYRKSGKDRRQDILQSLTSADSVDWDKTDLSGSTLKNSKTSSSLSNSVRNSSGQDSLGILGSDALSSLIPKTPQKDNFKLDSYGDLKRRSVQTPNTFQARKLMSCAVNQSYSVFLDDTNFIEKDEVSSDLNIIPSNNQKRTQKPPDFEIFNDTNSNQYSKKPFVSNTDEMDDSLAAPCLKVDDFEIFMDSHIECSKEEKHEKIPNFAVPSKIKDFDIFVDSPTPSKPANKEILKTNNYADAIQDDKENAGLVVKNDSDTSNNSRDQRANTKTARIDSKYLSPIQEVSTEVSTISTHSSASSASSASSVSLNESSHYHSLSITSDGLNHSLMNIQNDSIYLRTNNPFDDRFEERLIERYGKKNLLRYVNYHQMNAMLPLIRVKSTTNVGGENWRILQKLGEGAFSSVYAVEDEEGNDNFVFKVQKDRLNVWEFYVLNECQKKIESCLILPSIKNAIIEIKDGFFYENGSLFICNRFKYGSLVDFVNATDNRTDNMILILMIAIDLLIIIDRLHSFNLIHADLKADNVLIRDIPSLQAEALHDPSAMYKSETKCIALIDLGRMIDMNLFKEGTTFTAKTTTDMCIEMRTNKPWKFQTDYFGVAGILYLLHFGKYMEVHQKNGMWYPNENVKRYVNGSKMWKDLFHDLLNVPSCDRLQSIPRHIGNLLSILKQECAYAKKVTKYESDRKELLAKLLKH</sequence>
<dbReference type="Proteomes" id="UP000549394">
    <property type="component" value="Unassembled WGS sequence"/>
</dbReference>
<dbReference type="PANTHER" id="PTHR14030:SF4">
    <property type="entry name" value="BUB1 KINASE, ISOFORM A-RELATED"/>
    <property type="match status" value="1"/>
</dbReference>
<dbReference type="PROSITE" id="PS00108">
    <property type="entry name" value="PROTEIN_KINASE_ST"/>
    <property type="match status" value="1"/>
</dbReference>
<keyword evidence="4" id="KW-0995">Kinetochore</keyword>
<dbReference type="OrthoDB" id="248495at2759"/>
<feature type="region of interest" description="Disordered" evidence="8">
    <location>
        <begin position="1"/>
        <end position="21"/>
    </location>
</feature>
<dbReference type="AlphaFoldDB" id="A0A7I8W859"/>
<evidence type="ECO:0000256" key="3">
    <source>
        <dbReference type="ARBA" id="ARBA00022741"/>
    </source>
</evidence>
<dbReference type="Gene3D" id="1.25.40.430">
    <property type="match status" value="1"/>
</dbReference>
<evidence type="ECO:0000313" key="12">
    <source>
        <dbReference type="Proteomes" id="UP000549394"/>
    </source>
</evidence>
<dbReference type="InterPro" id="IPR011009">
    <property type="entry name" value="Kinase-like_dom_sf"/>
</dbReference>
<evidence type="ECO:0000256" key="4">
    <source>
        <dbReference type="ARBA" id="ARBA00022838"/>
    </source>
</evidence>
<keyword evidence="12" id="KW-1185">Reference proteome</keyword>
<feature type="region of interest" description="Disordered" evidence="8">
    <location>
        <begin position="690"/>
        <end position="714"/>
    </location>
</feature>
<dbReference type="InterPro" id="IPR015661">
    <property type="entry name" value="Bub1/Mad3"/>
</dbReference>
<name>A0A7I8W859_9ANNE</name>
<feature type="binding site" evidence="7">
    <location>
        <position position="859"/>
    </location>
    <ligand>
        <name>ATP</name>
        <dbReference type="ChEBI" id="CHEBI:30616"/>
    </ligand>
</feature>
<dbReference type="EMBL" id="CAJFCJ010000019">
    <property type="protein sequence ID" value="CAD5123246.1"/>
    <property type="molecule type" value="Genomic_DNA"/>
</dbReference>
<dbReference type="SMART" id="SM00220">
    <property type="entry name" value="S_TKc"/>
    <property type="match status" value="1"/>
</dbReference>
<feature type="domain" description="Protein kinase" evidence="9">
    <location>
        <begin position="830"/>
        <end position="1133"/>
    </location>
</feature>
<evidence type="ECO:0000313" key="11">
    <source>
        <dbReference type="EMBL" id="CAD5123246.1"/>
    </source>
</evidence>
<dbReference type="GO" id="GO:0051754">
    <property type="term" value="P:meiotic sister chromatid cohesion, centromeric"/>
    <property type="evidence" value="ECO:0007669"/>
    <property type="project" value="TreeGrafter"/>
</dbReference>
<dbReference type="InterPro" id="IPR000719">
    <property type="entry name" value="Prot_kinase_dom"/>
</dbReference>
<organism evidence="11 12">
    <name type="scientific">Dimorphilus gyrociliatus</name>
    <dbReference type="NCBI Taxonomy" id="2664684"/>
    <lineage>
        <taxon>Eukaryota</taxon>
        <taxon>Metazoa</taxon>
        <taxon>Spiralia</taxon>
        <taxon>Lophotrochozoa</taxon>
        <taxon>Annelida</taxon>
        <taxon>Polychaeta</taxon>
        <taxon>Polychaeta incertae sedis</taxon>
        <taxon>Dinophilidae</taxon>
        <taxon>Dimorphilus</taxon>
    </lineage>
</organism>
<dbReference type="PROSITE" id="PS51489">
    <property type="entry name" value="BUB1_N"/>
    <property type="match status" value="1"/>
</dbReference>
<dbReference type="GO" id="GO:0004672">
    <property type="term" value="F:protein kinase activity"/>
    <property type="evidence" value="ECO:0007669"/>
    <property type="project" value="InterPro"/>
</dbReference>
<comment type="caution">
    <text evidence="11">The sequence shown here is derived from an EMBL/GenBank/DDBJ whole genome shotgun (WGS) entry which is preliminary data.</text>
</comment>
<evidence type="ECO:0000259" key="9">
    <source>
        <dbReference type="PROSITE" id="PS50011"/>
    </source>
</evidence>
<feature type="compositionally biased region" description="Acidic residues" evidence="8">
    <location>
        <begin position="1"/>
        <end position="14"/>
    </location>
</feature>
<accession>A0A7I8W859</accession>